<keyword evidence="1" id="KW-0812">Transmembrane</keyword>
<dbReference type="Proteomes" id="UP000635565">
    <property type="component" value="Unassembled WGS sequence"/>
</dbReference>
<keyword evidence="3" id="KW-1185">Reference proteome</keyword>
<evidence type="ECO:0000256" key="1">
    <source>
        <dbReference type="SAM" id="Phobius"/>
    </source>
</evidence>
<keyword evidence="1" id="KW-1133">Transmembrane helix</keyword>
<organism evidence="2 3">
    <name type="scientific">Dictyobacter formicarum</name>
    <dbReference type="NCBI Taxonomy" id="2778368"/>
    <lineage>
        <taxon>Bacteria</taxon>
        <taxon>Bacillati</taxon>
        <taxon>Chloroflexota</taxon>
        <taxon>Ktedonobacteria</taxon>
        <taxon>Ktedonobacterales</taxon>
        <taxon>Dictyobacteraceae</taxon>
        <taxon>Dictyobacter</taxon>
    </lineage>
</organism>
<accession>A0ABQ3V9G9</accession>
<comment type="caution">
    <text evidence="2">The sequence shown here is derived from an EMBL/GenBank/DDBJ whole genome shotgun (WGS) entry which is preliminary data.</text>
</comment>
<sequence>MFEGLRKPMDLIVIVVTLLSYGCPVQAIVHAFGLDERTVATWRDRAGQHCQRVHEAIVEQGKLDLVHVQADEIRVKGRKMVAWMGLAMMVSTRLWIAGTVSRSREKELANALLQQVREPLCAFAPCSS</sequence>
<evidence type="ECO:0000313" key="2">
    <source>
        <dbReference type="EMBL" id="GHO82434.1"/>
    </source>
</evidence>
<dbReference type="EMBL" id="BNJJ01000001">
    <property type="protein sequence ID" value="GHO82434.1"/>
    <property type="molecule type" value="Genomic_DNA"/>
</dbReference>
<name>A0ABQ3V9G9_9CHLR</name>
<evidence type="ECO:0000313" key="3">
    <source>
        <dbReference type="Proteomes" id="UP000635565"/>
    </source>
</evidence>
<feature type="transmembrane region" description="Helical" evidence="1">
    <location>
        <begin position="80"/>
        <end position="96"/>
    </location>
</feature>
<reference evidence="2 3" key="1">
    <citation type="journal article" date="2021" name="Int. J. Syst. Evol. Microbiol.">
        <title>Reticulibacter mediterranei gen. nov., sp. nov., within the new family Reticulibacteraceae fam. nov., and Ktedonospora formicarum gen. nov., sp. nov., Ktedonobacter robiniae sp. nov., Dictyobacter formicarum sp. nov. and Dictyobacter arantiisoli sp. nov., belonging to the class Ktedonobacteria.</title>
        <authorList>
            <person name="Yabe S."/>
            <person name="Zheng Y."/>
            <person name="Wang C.M."/>
            <person name="Sakai Y."/>
            <person name="Abe K."/>
            <person name="Yokota A."/>
            <person name="Donadio S."/>
            <person name="Cavaletti L."/>
            <person name="Monciardini P."/>
        </authorList>
    </citation>
    <scope>NUCLEOTIDE SEQUENCE [LARGE SCALE GENOMIC DNA]</scope>
    <source>
        <strain evidence="2 3">SOSP1-9</strain>
    </source>
</reference>
<protein>
    <recommendedName>
        <fullName evidence="4">DDE domain-containing protein</fullName>
    </recommendedName>
</protein>
<dbReference type="PROSITE" id="PS51257">
    <property type="entry name" value="PROKAR_LIPOPROTEIN"/>
    <property type="match status" value="1"/>
</dbReference>
<proteinExistence type="predicted"/>
<gene>
    <name evidence="2" type="ORF">KSZ_04400</name>
</gene>
<keyword evidence="1" id="KW-0472">Membrane</keyword>
<evidence type="ECO:0008006" key="4">
    <source>
        <dbReference type="Google" id="ProtNLM"/>
    </source>
</evidence>